<gene>
    <name evidence="8" type="ORF">ACFQNG_03325</name>
</gene>
<dbReference type="InterPro" id="IPR051328">
    <property type="entry name" value="T7SS_ABC-Transporter"/>
</dbReference>
<feature type="domain" description="ABC-2 type transporter transmembrane" evidence="7">
    <location>
        <begin position="386"/>
        <end position="652"/>
    </location>
</feature>
<accession>A0ABW2RHH2</accession>
<sequence length="680" mass="74770">MKWLKEKLASGQIGFRDLQSLWSQKPMRLALVGILAIPLVYSLIYLEAFYDPYENMRYLPVAVVNEDQGVVKNGERVDIGDELREQLSDDSKVKWEFVSRTQMMEGFKEERYYIGIVVPKDFSRKAVSLDSPKPLKGQLEYYVDESTNYLSGKIGESLRRELELSLEENLTEAYAEEIFGSIAKSARDLDKAASGAAELRDGSKKAITASGQLAAALGKLENGLSQIVNGLHQAASKVAASQAKIAAKIAQAMPYLEKADQVLTRLEQVLNQPIGQSAQQVGNWVSQLRASQSALVQSGQQLDQSQAALQRLMARHPELLGDKDARDLQAALGRAEEWQGQGHRQIGDIAKQAPAIKDQLNRVEQARQRVVNEGKVRELHAKVKQVQQDLNQANAQINALASGLNQLEKGANEALNGTRRIHEGQNALGKGLKKIHAGQAELAKGLKEGAATAKEKLKGADLKENMLADPVVIKEKNLHPVPNYATGFAPYFISLSLWVGAMLLFTVVDLYRAIKRPGGEPLSLSTGGLIGAAQAVILCGILMLALHLQPKLPGWFYLFTIIMAFTFIAINQMLVALFGNVGRFLSIIVLMLQLASSGGTYPLELVPEFFQAIHPYLPMTYTIHGLRAILSNGNVQAVLHDTWIMIAFMAGSYAVTQGVILFVRPWLKTMIAKVRTRTAQ</sequence>
<organism evidence="8 9">
    <name type="scientific">Laceyella putida</name>
    <dbReference type="NCBI Taxonomy" id="110101"/>
    <lineage>
        <taxon>Bacteria</taxon>
        <taxon>Bacillati</taxon>
        <taxon>Bacillota</taxon>
        <taxon>Bacilli</taxon>
        <taxon>Bacillales</taxon>
        <taxon>Thermoactinomycetaceae</taxon>
        <taxon>Laceyella</taxon>
    </lineage>
</organism>
<feature type="transmembrane region" description="Helical" evidence="6">
    <location>
        <begin position="29"/>
        <end position="50"/>
    </location>
</feature>
<evidence type="ECO:0000259" key="7">
    <source>
        <dbReference type="Pfam" id="PF12698"/>
    </source>
</evidence>
<protein>
    <submittedName>
        <fullName evidence="8">YhgE/Pip family protein</fullName>
    </submittedName>
</protein>
<keyword evidence="3 6" id="KW-1133">Transmembrane helix</keyword>
<dbReference type="Pfam" id="PF12698">
    <property type="entry name" value="ABC2_membrane_3"/>
    <property type="match status" value="2"/>
</dbReference>
<dbReference type="PANTHER" id="PTHR43077:SF5">
    <property type="entry name" value="PHAGE INFECTION PROTEIN"/>
    <property type="match status" value="1"/>
</dbReference>
<dbReference type="Gene3D" id="3.40.1710.10">
    <property type="entry name" value="abc type-2 transporter like domain"/>
    <property type="match status" value="1"/>
</dbReference>
<keyword evidence="4 6" id="KW-0472">Membrane</keyword>
<feature type="transmembrane region" description="Helical" evidence="6">
    <location>
        <begin position="584"/>
        <end position="603"/>
    </location>
</feature>
<feature type="transmembrane region" description="Helical" evidence="6">
    <location>
        <begin position="488"/>
        <end position="510"/>
    </location>
</feature>
<dbReference type="NCBIfam" id="TIGR03061">
    <property type="entry name" value="pip_yhgE_Nterm"/>
    <property type="match status" value="1"/>
</dbReference>
<dbReference type="InterPro" id="IPR017501">
    <property type="entry name" value="Phage_infect_YhgE_C"/>
</dbReference>
<feature type="transmembrane region" description="Helical" evidence="6">
    <location>
        <begin position="522"/>
        <end position="548"/>
    </location>
</feature>
<evidence type="ECO:0000313" key="8">
    <source>
        <dbReference type="EMBL" id="MFC7440196.1"/>
    </source>
</evidence>
<name>A0ABW2RHH2_9BACL</name>
<comment type="caution">
    <text evidence="8">The sequence shown here is derived from an EMBL/GenBank/DDBJ whole genome shotgun (WGS) entry which is preliminary data.</text>
</comment>
<evidence type="ECO:0000256" key="3">
    <source>
        <dbReference type="ARBA" id="ARBA00022989"/>
    </source>
</evidence>
<keyword evidence="5" id="KW-0175">Coiled coil</keyword>
<dbReference type="Proteomes" id="UP001596500">
    <property type="component" value="Unassembled WGS sequence"/>
</dbReference>
<keyword evidence="2 6" id="KW-0812">Transmembrane</keyword>
<evidence type="ECO:0000256" key="5">
    <source>
        <dbReference type="SAM" id="Coils"/>
    </source>
</evidence>
<dbReference type="InterPro" id="IPR013525">
    <property type="entry name" value="ABC2_TM"/>
</dbReference>
<feature type="transmembrane region" description="Helical" evidence="6">
    <location>
        <begin position="643"/>
        <end position="667"/>
    </location>
</feature>
<dbReference type="PANTHER" id="PTHR43077">
    <property type="entry name" value="TRANSPORT PERMEASE YVFS-RELATED"/>
    <property type="match status" value="1"/>
</dbReference>
<feature type="coiled-coil region" evidence="5">
    <location>
        <begin position="376"/>
        <end position="410"/>
    </location>
</feature>
<reference evidence="9" key="1">
    <citation type="journal article" date="2019" name="Int. J. Syst. Evol. Microbiol.">
        <title>The Global Catalogue of Microorganisms (GCM) 10K type strain sequencing project: providing services to taxonomists for standard genome sequencing and annotation.</title>
        <authorList>
            <consortium name="The Broad Institute Genomics Platform"/>
            <consortium name="The Broad Institute Genome Sequencing Center for Infectious Disease"/>
            <person name="Wu L."/>
            <person name="Ma J."/>
        </authorList>
    </citation>
    <scope>NUCLEOTIDE SEQUENCE [LARGE SCALE GENOMIC DNA]</scope>
    <source>
        <strain evidence="9">CGMCC 1.12942</strain>
    </source>
</reference>
<evidence type="ECO:0000256" key="1">
    <source>
        <dbReference type="ARBA" id="ARBA00004141"/>
    </source>
</evidence>
<dbReference type="NCBIfam" id="TIGR03062">
    <property type="entry name" value="pip_yhgE_Cterm"/>
    <property type="match status" value="1"/>
</dbReference>
<feature type="transmembrane region" description="Helical" evidence="6">
    <location>
        <begin position="554"/>
        <end position="577"/>
    </location>
</feature>
<evidence type="ECO:0000313" key="9">
    <source>
        <dbReference type="Proteomes" id="UP001596500"/>
    </source>
</evidence>
<comment type="subcellular location">
    <subcellularLocation>
        <location evidence="1">Membrane</location>
        <topology evidence="1">Multi-pass membrane protein</topology>
    </subcellularLocation>
</comment>
<feature type="domain" description="ABC-2 type transporter transmembrane" evidence="7">
    <location>
        <begin position="33"/>
        <end position="151"/>
    </location>
</feature>
<evidence type="ECO:0000256" key="2">
    <source>
        <dbReference type="ARBA" id="ARBA00022692"/>
    </source>
</evidence>
<evidence type="ECO:0000256" key="4">
    <source>
        <dbReference type="ARBA" id="ARBA00023136"/>
    </source>
</evidence>
<dbReference type="EMBL" id="JBHTBW010000006">
    <property type="protein sequence ID" value="MFC7440196.1"/>
    <property type="molecule type" value="Genomic_DNA"/>
</dbReference>
<dbReference type="InterPro" id="IPR017500">
    <property type="entry name" value="Phage_infect_YhgE_N"/>
</dbReference>
<dbReference type="RefSeq" id="WP_379863413.1">
    <property type="nucleotide sequence ID" value="NZ_JBHTBW010000006.1"/>
</dbReference>
<keyword evidence="9" id="KW-1185">Reference proteome</keyword>
<proteinExistence type="predicted"/>
<evidence type="ECO:0000256" key="6">
    <source>
        <dbReference type="SAM" id="Phobius"/>
    </source>
</evidence>